<gene>
    <name evidence="11" type="ORF">FHS75_000869</name>
</gene>
<keyword evidence="6" id="KW-0677">Repeat</keyword>
<accession>A0A7Z0BSW5</accession>
<evidence type="ECO:0000256" key="2">
    <source>
        <dbReference type="ARBA" id="ARBA00003145"/>
    </source>
</evidence>
<dbReference type="CDD" id="cd09140">
    <property type="entry name" value="PLDc_vPLD1_2_like_bac_1"/>
    <property type="match status" value="1"/>
</dbReference>
<dbReference type="GO" id="GO:0005576">
    <property type="term" value="C:extracellular region"/>
    <property type="evidence" value="ECO:0007669"/>
    <property type="project" value="UniProtKB-SubCell"/>
</dbReference>
<dbReference type="CDD" id="cd09143">
    <property type="entry name" value="PLDc_vPLD1_2_like_bac_2"/>
    <property type="match status" value="1"/>
</dbReference>
<dbReference type="GO" id="GO:0009395">
    <property type="term" value="P:phospholipid catabolic process"/>
    <property type="evidence" value="ECO:0007669"/>
    <property type="project" value="TreeGrafter"/>
</dbReference>
<comment type="caution">
    <text evidence="11">The sequence shown here is derived from an EMBL/GenBank/DDBJ whole genome shotgun (WGS) entry which is preliminary data.</text>
</comment>
<name>A0A7Z0BSW5_9SPHN</name>
<dbReference type="InterPro" id="IPR025202">
    <property type="entry name" value="PLD-like_dom"/>
</dbReference>
<dbReference type="PANTHER" id="PTHR18896:SF76">
    <property type="entry name" value="PHOSPHOLIPASE"/>
    <property type="match status" value="1"/>
</dbReference>
<keyword evidence="7" id="KW-0378">Hydrolase</keyword>
<comment type="catalytic activity">
    <reaction evidence="1">
        <text>a 1,2-diacyl-sn-glycero-3-phosphocholine + H2O = a 1,2-diacyl-sn-glycero-3-phosphate + choline + H(+)</text>
        <dbReference type="Rhea" id="RHEA:14445"/>
        <dbReference type="ChEBI" id="CHEBI:15354"/>
        <dbReference type="ChEBI" id="CHEBI:15377"/>
        <dbReference type="ChEBI" id="CHEBI:15378"/>
        <dbReference type="ChEBI" id="CHEBI:57643"/>
        <dbReference type="ChEBI" id="CHEBI:58608"/>
        <dbReference type="EC" id="3.1.4.4"/>
    </reaction>
</comment>
<evidence type="ECO:0000256" key="6">
    <source>
        <dbReference type="ARBA" id="ARBA00022737"/>
    </source>
</evidence>
<comment type="subcellular location">
    <subcellularLocation>
        <location evidence="3">Secreted</location>
    </subcellularLocation>
</comment>
<dbReference type="SMART" id="SM00155">
    <property type="entry name" value="PLDc"/>
    <property type="match status" value="2"/>
</dbReference>
<feature type="domain" description="PLD phosphodiesterase" evidence="10">
    <location>
        <begin position="116"/>
        <end position="139"/>
    </location>
</feature>
<evidence type="ECO:0000256" key="7">
    <source>
        <dbReference type="ARBA" id="ARBA00022801"/>
    </source>
</evidence>
<dbReference type="InterPro" id="IPR015679">
    <property type="entry name" value="PLipase_D_fam"/>
</dbReference>
<evidence type="ECO:0000256" key="8">
    <source>
        <dbReference type="ARBA" id="ARBA00023098"/>
    </source>
</evidence>
<dbReference type="RefSeq" id="WP_308420074.1">
    <property type="nucleotide sequence ID" value="NZ_BMGF01000001.1"/>
</dbReference>
<dbReference type="InterPro" id="IPR001736">
    <property type="entry name" value="PLipase_D/transphosphatidylase"/>
</dbReference>
<dbReference type="PANTHER" id="PTHR18896">
    <property type="entry name" value="PHOSPHOLIPASE D"/>
    <property type="match status" value="1"/>
</dbReference>
<reference evidence="11 12" key="1">
    <citation type="submission" date="2020-07" db="EMBL/GenBank/DDBJ databases">
        <title>Genomic Encyclopedia of Type Strains, Phase IV (KMG-IV): sequencing the most valuable type-strain genomes for metagenomic binning, comparative biology and taxonomic classification.</title>
        <authorList>
            <person name="Goeker M."/>
        </authorList>
    </citation>
    <scope>NUCLEOTIDE SEQUENCE [LARGE SCALE GENOMIC DNA]</scope>
    <source>
        <strain evidence="11 12">DSM 29043</strain>
    </source>
</reference>
<keyword evidence="5" id="KW-0964">Secreted</keyword>
<dbReference type="Gene3D" id="3.30.870.10">
    <property type="entry name" value="Endonuclease Chain A"/>
    <property type="match status" value="2"/>
</dbReference>
<dbReference type="SUPFAM" id="SSF56024">
    <property type="entry name" value="Phospholipase D/nuclease"/>
    <property type="match status" value="2"/>
</dbReference>
<dbReference type="PROSITE" id="PS50035">
    <property type="entry name" value="PLD"/>
    <property type="match status" value="2"/>
</dbReference>
<dbReference type="AlphaFoldDB" id="A0A7Z0BSW5"/>
<organism evidence="11 12">
    <name type="scientific">Novosphingobium marinum</name>
    <dbReference type="NCBI Taxonomy" id="1514948"/>
    <lineage>
        <taxon>Bacteria</taxon>
        <taxon>Pseudomonadati</taxon>
        <taxon>Pseudomonadota</taxon>
        <taxon>Alphaproteobacteria</taxon>
        <taxon>Sphingomonadales</taxon>
        <taxon>Sphingomonadaceae</taxon>
        <taxon>Novosphingobium</taxon>
    </lineage>
</organism>
<evidence type="ECO:0000256" key="9">
    <source>
        <dbReference type="ARBA" id="ARBA00029594"/>
    </source>
</evidence>
<dbReference type="GO" id="GO:0004630">
    <property type="term" value="F:phospholipase D activity"/>
    <property type="evidence" value="ECO:0007669"/>
    <property type="project" value="UniProtKB-EC"/>
</dbReference>
<evidence type="ECO:0000256" key="4">
    <source>
        <dbReference type="ARBA" id="ARBA00018392"/>
    </source>
</evidence>
<evidence type="ECO:0000313" key="11">
    <source>
        <dbReference type="EMBL" id="NYH94564.1"/>
    </source>
</evidence>
<dbReference type="Proteomes" id="UP000522081">
    <property type="component" value="Unassembled WGS sequence"/>
</dbReference>
<protein>
    <recommendedName>
        <fullName evidence="4">Phospholipase D</fullName>
    </recommendedName>
    <alternativeName>
        <fullName evidence="9">Choline phosphatase</fullName>
    </alternativeName>
</protein>
<evidence type="ECO:0000259" key="10">
    <source>
        <dbReference type="PROSITE" id="PS50035"/>
    </source>
</evidence>
<feature type="domain" description="PLD phosphodiesterase" evidence="10">
    <location>
        <begin position="327"/>
        <end position="354"/>
    </location>
</feature>
<evidence type="ECO:0000313" key="12">
    <source>
        <dbReference type="Proteomes" id="UP000522081"/>
    </source>
</evidence>
<evidence type="ECO:0000256" key="5">
    <source>
        <dbReference type="ARBA" id="ARBA00022525"/>
    </source>
</evidence>
<comment type="function">
    <text evidence="2">Could be a virulence factor.</text>
</comment>
<dbReference type="EMBL" id="JACBZF010000001">
    <property type="protein sequence ID" value="NYH94564.1"/>
    <property type="molecule type" value="Genomic_DNA"/>
</dbReference>
<sequence>MLIDADDYFKAVREAMTHAQQRIFLIGWDFDSRILLSGGRRWWHKPHRGKYPARLGSFIVWLVKRTPGLDVKILKWNFGVFSLMKRGSMIWDLARWAKHQSIKFKFDTAHPIGCSHHQKIVVIDDCVAVCGGIDMTSDRWDTRDHVDEDERRRLPSGELYTPWHDLTMMMEGEIAGDLAELGRARWMQAGGEDLGECEPQDESPWPEELDADFEDVEIGIARTRAQYDGVCAIREIEALFVEQIARARRFVYAETQYFASRKIAEAITKRLEEPEPPEFVILNPRHADGWLEQTAMDTARIRLMRSMRQHDHAGRFHLYHPYTAEGTPIYVHAKLTIIDDEIIRIGSANMNNRSLGLDSECDVFIDADRPANKGIGPTITRIRHSLLAEHCNISVEEVAAGIEEHGSMAAMIDSLPKEGKRLRPFHDEDLSDIERALADNEILDPESPDEFLEPISKRGLFRRGGLSRPRRAWRRIKRKVGKGKG</sequence>
<evidence type="ECO:0000256" key="1">
    <source>
        <dbReference type="ARBA" id="ARBA00000798"/>
    </source>
</evidence>
<keyword evidence="12" id="KW-1185">Reference proteome</keyword>
<evidence type="ECO:0000256" key="3">
    <source>
        <dbReference type="ARBA" id="ARBA00004613"/>
    </source>
</evidence>
<keyword evidence="8" id="KW-0443">Lipid metabolism</keyword>
<proteinExistence type="predicted"/>
<dbReference type="Pfam" id="PF13091">
    <property type="entry name" value="PLDc_2"/>
    <property type="match status" value="1"/>
</dbReference>